<dbReference type="PANTHER" id="PTHR34396">
    <property type="entry name" value="OS03G0264950 PROTEIN-RELATED"/>
    <property type="match status" value="1"/>
</dbReference>
<evidence type="ECO:0000256" key="5">
    <source>
        <dbReference type="SAM" id="MobiDB-lite"/>
    </source>
</evidence>
<evidence type="ECO:0000256" key="3">
    <source>
        <dbReference type="ARBA" id="ARBA00022833"/>
    </source>
</evidence>
<accession>A0A922ABF9</accession>
<evidence type="ECO:0000313" key="7">
    <source>
        <dbReference type="EMBL" id="KAG6674595.1"/>
    </source>
</evidence>
<keyword evidence="1" id="KW-0479">Metal-binding</keyword>
<dbReference type="PROSITE" id="PS50808">
    <property type="entry name" value="ZF_BED"/>
    <property type="match status" value="1"/>
</dbReference>
<comment type="caution">
    <text evidence="7">The sequence shown here is derived from an EMBL/GenBank/DDBJ whole genome shotgun (WGS) entry which is preliminary data.</text>
</comment>
<feature type="region of interest" description="Disordered" evidence="5">
    <location>
        <begin position="1"/>
        <end position="28"/>
    </location>
</feature>
<dbReference type="GO" id="GO:0005634">
    <property type="term" value="C:nucleus"/>
    <property type="evidence" value="ECO:0007669"/>
    <property type="project" value="TreeGrafter"/>
</dbReference>
<evidence type="ECO:0000256" key="1">
    <source>
        <dbReference type="ARBA" id="ARBA00022723"/>
    </source>
</evidence>
<dbReference type="SMART" id="SM00614">
    <property type="entry name" value="ZnF_BED"/>
    <property type="match status" value="1"/>
</dbReference>
<gene>
    <name evidence="7" type="ORF">I3842_15G051200</name>
</gene>
<keyword evidence="3" id="KW-0862">Zinc</keyword>
<dbReference type="Proteomes" id="UP000811246">
    <property type="component" value="Chromosome 15"/>
</dbReference>
<organism evidence="7 8">
    <name type="scientific">Carya illinoinensis</name>
    <name type="common">Pecan</name>
    <dbReference type="NCBI Taxonomy" id="32201"/>
    <lineage>
        <taxon>Eukaryota</taxon>
        <taxon>Viridiplantae</taxon>
        <taxon>Streptophyta</taxon>
        <taxon>Embryophyta</taxon>
        <taxon>Tracheophyta</taxon>
        <taxon>Spermatophyta</taxon>
        <taxon>Magnoliopsida</taxon>
        <taxon>eudicotyledons</taxon>
        <taxon>Gunneridae</taxon>
        <taxon>Pentapetalae</taxon>
        <taxon>rosids</taxon>
        <taxon>fabids</taxon>
        <taxon>Fagales</taxon>
        <taxon>Juglandaceae</taxon>
        <taxon>Carya</taxon>
    </lineage>
</organism>
<dbReference type="EMBL" id="CM031839">
    <property type="protein sequence ID" value="KAG6674595.1"/>
    <property type="molecule type" value="Genomic_DNA"/>
</dbReference>
<dbReference type="InterPro" id="IPR053031">
    <property type="entry name" value="Cuticle_assoc_protein"/>
</dbReference>
<dbReference type="AlphaFoldDB" id="A0A922ABF9"/>
<keyword evidence="2 4" id="KW-0863">Zinc-finger</keyword>
<evidence type="ECO:0000256" key="2">
    <source>
        <dbReference type="ARBA" id="ARBA00022771"/>
    </source>
</evidence>
<sequence length="192" mass="22129">MSGVEEQNENFVDLDPLDSESFQNEEAKGKRRRRSNVWHFFEMVPDSEKNDGKPRARCKLCGVTYMAASKYGTGNMKRHIDTCPRRSSRDIGQCLLSQNSGSGSVSVSNLKFDTNEYRELLIAAIVKHELPFRFVEYSGVRYLLQYLRPDVPIISRNTIKADLVKMYHREKKKRVRCFLNDSPGRISLTSDL</sequence>
<dbReference type="GO" id="GO:0008270">
    <property type="term" value="F:zinc ion binding"/>
    <property type="evidence" value="ECO:0007669"/>
    <property type="project" value="UniProtKB-KW"/>
</dbReference>
<evidence type="ECO:0000259" key="6">
    <source>
        <dbReference type="PROSITE" id="PS50808"/>
    </source>
</evidence>
<dbReference type="GO" id="GO:0006357">
    <property type="term" value="P:regulation of transcription by RNA polymerase II"/>
    <property type="evidence" value="ECO:0007669"/>
    <property type="project" value="TreeGrafter"/>
</dbReference>
<dbReference type="GO" id="GO:1990837">
    <property type="term" value="F:sequence-specific double-stranded DNA binding"/>
    <property type="evidence" value="ECO:0007669"/>
    <property type="project" value="TreeGrafter"/>
</dbReference>
<evidence type="ECO:0000256" key="4">
    <source>
        <dbReference type="PROSITE-ProRule" id="PRU00027"/>
    </source>
</evidence>
<dbReference type="PANTHER" id="PTHR34396:SF24">
    <property type="entry name" value="BED-TYPE DOMAIN-CONTAINING PROTEIN"/>
    <property type="match status" value="1"/>
</dbReference>
<protein>
    <recommendedName>
        <fullName evidence="6">BED-type domain-containing protein</fullName>
    </recommendedName>
</protein>
<name>A0A922ABF9_CARIL</name>
<feature type="domain" description="BED-type" evidence="6">
    <location>
        <begin position="32"/>
        <end position="90"/>
    </location>
</feature>
<dbReference type="Pfam" id="PF02892">
    <property type="entry name" value="zf-BED"/>
    <property type="match status" value="1"/>
</dbReference>
<proteinExistence type="predicted"/>
<reference evidence="7" key="1">
    <citation type="submission" date="2021-01" db="EMBL/GenBank/DDBJ databases">
        <authorList>
            <person name="Lovell J.T."/>
            <person name="Bentley N."/>
            <person name="Bhattarai G."/>
            <person name="Jenkins J.W."/>
            <person name="Sreedasyam A."/>
            <person name="Alarcon Y."/>
            <person name="Bock C."/>
            <person name="Boston L."/>
            <person name="Carlson J."/>
            <person name="Cervantes K."/>
            <person name="Clermont K."/>
            <person name="Krom N."/>
            <person name="Kubenka K."/>
            <person name="Mamidi S."/>
            <person name="Mattison C."/>
            <person name="Monteros M."/>
            <person name="Pisani C."/>
            <person name="Plott C."/>
            <person name="Rajasekar S."/>
            <person name="Rhein H.S."/>
            <person name="Rohla C."/>
            <person name="Song M."/>
            <person name="Hilaire R.S."/>
            <person name="Shu S."/>
            <person name="Wells L."/>
            <person name="Wang X."/>
            <person name="Webber J."/>
            <person name="Heerema R.J."/>
            <person name="Klein P."/>
            <person name="Conner P."/>
            <person name="Grauke L."/>
            <person name="Grimwood J."/>
            <person name="Schmutz J."/>
            <person name="Randall J.J."/>
        </authorList>
    </citation>
    <scope>NUCLEOTIDE SEQUENCE</scope>
    <source>
        <tissue evidence="7">Leaf</tissue>
    </source>
</reference>
<dbReference type="InterPro" id="IPR003656">
    <property type="entry name" value="Znf_BED"/>
</dbReference>
<evidence type="ECO:0000313" key="8">
    <source>
        <dbReference type="Proteomes" id="UP000811246"/>
    </source>
</evidence>